<comment type="caution">
    <text evidence="7">The sequence shown here is derived from an EMBL/GenBank/DDBJ whole genome shotgun (WGS) entry which is preliminary data.</text>
</comment>
<feature type="coiled-coil region" evidence="5">
    <location>
        <begin position="49"/>
        <end position="76"/>
    </location>
</feature>
<evidence type="ECO:0000259" key="6">
    <source>
        <dbReference type="PROSITE" id="PS51935"/>
    </source>
</evidence>
<dbReference type="PANTHER" id="PTHR47359">
    <property type="entry name" value="PEPTIDOGLYCAN DL-ENDOPEPTIDASE CWLO"/>
    <property type="match status" value="1"/>
</dbReference>
<keyword evidence="2" id="KW-0645">Protease</keyword>
<dbReference type="Pfam" id="PF00877">
    <property type="entry name" value="NLPC_P60"/>
    <property type="match status" value="1"/>
</dbReference>
<comment type="similarity">
    <text evidence="1">Belongs to the peptidase C40 family.</text>
</comment>
<dbReference type="EMBL" id="BMNI01000002">
    <property type="protein sequence ID" value="GGO87302.1"/>
    <property type="molecule type" value="Genomic_DNA"/>
</dbReference>
<dbReference type="RefSeq" id="WP_188783065.1">
    <property type="nucleotide sequence ID" value="NZ_BMNI01000002.1"/>
</dbReference>
<name>A0ABQ2N7I4_9ACTN</name>
<evidence type="ECO:0000256" key="1">
    <source>
        <dbReference type="ARBA" id="ARBA00007074"/>
    </source>
</evidence>
<dbReference type="PROSITE" id="PS51935">
    <property type="entry name" value="NLPC_P60"/>
    <property type="match status" value="1"/>
</dbReference>
<dbReference type="Gene3D" id="3.90.1720.10">
    <property type="entry name" value="endopeptidase domain like (from Nostoc punctiforme)"/>
    <property type="match status" value="1"/>
</dbReference>
<dbReference type="SUPFAM" id="SSF54001">
    <property type="entry name" value="Cysteine proteinases"/>
    <property type="match status" value="1"/>
</dbReference>
<accession>A0ABQ2N7I4</accession>
<dbReference type="InterPro" id="IPR000064">
    <property type="entry name" value="NLP_P60_dom"/>
</dbReference>
<evidence type="ECO:0000256" key="4">
    <source>
        <dbReference type="ARBA" id="ARBA00022807"/>
    </source>
</evidence>
<protein>
    <recommendedName>
        <fullName evidence="6">NlpC/P60 domain-containing protein</fullName>
    </recommendedName>
</protein>
<feature type="domain" description="NlpC/P60" evidence="6">
    <location>
        <begin position="215"/>
        <end position="330"/>
    </location>
</feature>
<feature type="coiled-coil region" evidence="5">
    <location>
        <begin position="165"/>
        <end position="192"/>
    </location>
</feature>
<dbReference type="Proteomes" id="UP000655410">
    <property type="component" value="Unassembled WGS sequence"/>
</dbReference>
<dbReference type="PANTHER" id="PTHR47359:SF3">
    <property type="entry name" value="NLP_P60 DOMAIN-CONTAINING PROTEIN-RELATED"/>
    <property type="match status" value="1"/>
</dbReference>
<keyword evidence="5" id="KW-0175">Coiled coil</keyword>
<evidence type="ECO:0000256" key="5">
    <source>
        <dbReference type="SAM" id="Coils"/>
    </source>
</evidence>
<reference evidence="8" key="1">
    <citation type="journal article" date="2019" name="Int. J. Syst. Evol. Microbiol.">
        <title>The Global Catalogue of Microorganisms (GCM) 10K type strain sequencing project: providing services to taxonomists for standard genome sequencing and annotation.</title>
        <authorList>
            <consortium name="The Broad Institute Genomics Platform"/>
            <consortium name="The Broad Institute Genome Sequencing Center for Infectious Disease"/>
            <person name="Wu L."/>
            <person name="Ma J."/>
        </authorList>
    </citation>
    <scope>NUCLEOTIDE SEQUENCE [LARGE SCALE GENOMIC DNA]</scope>
    <source>
        <strain evidence="8">CGMCC 4.7371</strain>
    </source>
</reference>
<gene>
    <name evidence="7" type="ORF">GCM10011584_11580</name>
</gene>
<keyword evidence="3" id="KW-0378">Hydrolase</keyword>
<keyword evidence="4" id="KW-0788">Thiol protease</keyword>
<organism evidence="7 8">
    <name type="scientific">Nocardioides phosphati</name>
    <dbReference type="NCBI Taxonomy" id="1867775"/>
    <lineage>
        <taxon>Bacteria</taxon>
        <taxon>Bacillati</taxon>
        <taxon>Actinomycetota</taxon>
        <taxon>Actinomycetes</taxon>
        <taxon>Propionibacteriales</taxon>
        <taxon>Nocardioidaceae</taxon>
        <taxon>Nocardioides</taxon>
    </lineage>
</organism>
<keyword evidence="8" id="KW-1185">Reference proteome</keyword>
<evidence type="ECO:0000256" key="2">
    <source>
        <dbReference type="ARBA" id="ARBA00022670"/>
    </source>
</evidence>
<sequence>MRPGQKRFVTALTGTCAALTVAVVPMNSASAKPSLKDVQHKVDRLYHQAEVASERYNDARILRDNLRQDLASVKADEAAQKAVVDRVESAVDGAIAAQYEGQALSATGQMAVTDDPGRFLTQLNTLSAYNDVQSETLASYDRAKEALDIRHHAVAERTAELAGVTKRLAKDKSEVEEKLAAAKKVLDGLKADEMKKYLAAVDAGENAPIPNVPASGRAGLAVKYALAQIGAPYVWGAAGPNAFDCSGLTMMAWAAAGVSLPHSSRAQSGMGTPVSVSDLQPGDLVFYYSPVSHVAMYIGGGKIVHAPHTGANVQIASVNEMPITGARRMG</sequence>
<dbReference type="InterPro" id="IPR038765">
    <property type="entry name" value="Papain-like_cys_pep_sf"/>
</dbReference>
<evidence type="ECO:0000313" key="8">
    <source>
        <dbReference type="Proteomes" id="UP000655410"/>
    </source>
</evidence>
<proteinExistence type="inferred from homology"/>
<dbReference type="InterPro" id="IPR051794">
    <property type="entry name" value="PG_Endopeptidase_C40"/>
</dbReference>
<evidence type="ECO:0000256" key="3">
    <source>
        <dbReference type="ARBA" id="ARBA00022801"/>
    </source>
</evidence>
<evidence type="ECO:0000313" key="7">
    <source>
        <dbReference type="EMBL" id="GGO87302.1"/>
    </source>
</evidence>